<protein>
    <submittedName>
        <fullName evidence="3">GPN-loop GTPase QQT1</fullName>
    </submittedName>
</protein>
<dbReference type="PANTHER" id="PTHR35275">
    <property type="entry name" value="ZCF37"/>
    <property type="match status" value="1"/>
</dbReference>
<feature type="region of interest" description="Disordered" evidence="1">
    <location>
        <begin position="218"/>
        <end position="253"/>
    </location>
</feature>
<feature type="region of interest" description="Disordered" evidence="1">
    <location>
        <begin position="264"/>
        <end position="283"/>
    </location>
</feature>
<dbReference type="EMBL" id="JAAIUW010000005">
    <property type="protein sequence ID" value="KAF7830541.1"/>
    <property type="molecule type" value="Genomic_DNA"/>
</dbReference>
<comment type="caution">
    <text evidence="3">The sequence shown here is derived from an EMBL/GenBank/DDBJ whole genome shotgun (WGS) entry which is preliminary data.</text>
</comment>
<dbReference type="OrthoDB" id="1932497at2759"/>
<gene>
    <name evidence="3" type="ORF">G2W53_012874</name>
</gene>
<accession>A0A834WS01</accession>
<dbReference type="PANTHER" id="PTHR35275:SF1">
    <property type="entry name" value="OS07G0585900 PROTEIN"/>
    <property type="match status" value="1"/>
</dbReference>
<evidence type="ECO:0000256" key="1">
    <source>
        <dbReference type="SAM" id="MobiDB-lite"/>
    </source>
</evidence>
<feature type="compositionally biased region" description="Basic and acidic residues" evidence="1">
    <location>
        <begin position="224"/>
        <end position="237"/>
    </location>
</feature>
<sequence>MLNYFVCGGTFHHEEHEAEARRRIKTGSDSSSPRKSSKKTKSHDKKNGNPYSTRGLDKFSALLADLDEKRQKIYSQMSPQDISFVRFAYTSTDDFVPVVVKVKNKLDQRNHKSEELIRVRRVPDPLIDHEAAIESSSVLSVEESRKHNSESDRNKAESKKNKRRRISDWISWRRPSFYLPVVMILILVMLTIVGRSAATLCTCIVWYVVPTLKESSKPRRSMKKKDYVRGSSEKKMVVSDNKTPRKHGHQKSWQEQFDNSAAGRAARAQQQAMAKQSSNTNKGEPVLKLNADWFNKAVIANMFKCSHMSCLPNAIPFFRMNK</sequence>
<feature type="compositionally biased region" description="Basic residues" evidence="1">
    <location>
        <begin position="35"/>
        <end position="44"/>
    </location>
</feature>
<evidence type="ECO:0000256" key="2">
    <source>
        <dbReference type="SAM" id="Phobius"/>
    </source>
</evidence>
<keyword evidence="2" id="KW-1133">Transmembrane helix</keyword>
<feature type="region of interest" description="Disordered" evidence="1">
    <location>
        <begin position="138"/>
        <end position="160"/>
    </location>
</feature>
<organism evidence="3 4">
    <name type="scientific">Senna tora</name>
    <dbReference type="NCBI Taxonomy" id="362788"/>
    <lineage>
        <taxon>Eukaryota</taxon>
        <taxon>Viridiplantae</taxon>
        <taxon>Streptophyta</taxon>
        <taxon>Embryophyta</taxon>
        <taxon>Tracheophyta</taxon>
        <taxon>Spermatophyta</taxon>
        <taxon>Magnoliopsida</taxon>
        <taxon>eudicotyledons</taxon>
        <taxon>Gunneridae</taxon>
        <taxon>Pentapetalae</taxon>
        <taxon>rosids</taxon>
        <taxon>fabids</taxon>
        <taxon>Fabales</taxon>
        <taxon>Fabaceae</taxon>
        <taxon>Caesalpinioideae</taxon>
        <taxon>Cassia clade</taxon>
        <taxon>Senna</taxon>
    </lineage>
</organism>
<feature type="region of interest" description="Disordered" evidence="1">
    <location>
        <begin position="16"/>
        <end position="54"/>
    </location>
</feature>
<feature type="transmembrane region" description="Helical" evidence="2">
    <location>
        <begin position="177"/>
        <end position="209"/>
    </location>
</feature>
<evidence type="ECO:0000313" key="3">
    <source>
        <dbReference type="EMBL" id="KAF7830541.1"/>
    </source>
</evidence>
<proteinExistence type="predicted"/>
<keyword evidence="2" id="KW-0812">Transmembrane</keyword>
<evidence type="ECO:0000313" key="4">
    <source>
        <dbReference type="Proteomes" id="UP000634136"/>
    </source>
</evidence>
<name>A0A834WS01_9FABA</name>
<reference evidence="3" key="1">
    <citation type="submission" date="2020-09" db="EMBL/GenBank/DDBJ databases">
        <title>Genome-Enabled Discovery of Anthraquinone Biosynthesis in Senna tora.</title>
        <authorList>
            <person name="Kang S.-H."/>
            <person name="Pandey R.P."/>
            <person name="Lee C.-M."/>
            <person name="Sim J.-S."/>
            <person name="Jeong J.-T."/>
            <person name="Choi B.-S."/>
            <person name="Jung M."/>
            <person name="Ginzburg D."/>
            <person name="Zhao K."/>
            <person name="Won S.Y."/>
            <person name="Oh T.-J."/>
            <person name="Yu Y."/>
            <person name="Kim N.-H."/>
            <person name="Lee O.R."/>
            <person name="Lee T.-H."/>
            <person name="Bashyal P."/>
            <person name="Kim T.-S."/>
            <person name="Lee W.-H."/>
            <person name="Kawkins C."/>
            <person name="Kim C.-K."/>
            <person name="Kim J.S."/>
            <person name="Ahn B.O."/>
            <person name="Rhee S.Y."/>
            <person name="Sohng J.K."/>
        </authorList>
    </citation>
    <scope>NUCLEOTIDE SEQUENCE</scope>
    <source>
        <tissue evidence="3">Leaf</tissue>
    </source>
</reference>
<feature type="compositionally biased region" description="Basic and acidic residues" evidence="1">
    <location>
        <begin position="142"/>
        <end position="159"/>
    </location>
</feature>
<feature type="compositionally biased region" description="Low complexity" evidence="1">
    <location>
        <begin position="264"/>
        <end position="276"/>
    </location>
</feature>
<dbReference type="Proteomes" id="UP000634136">
    <property type="component" value="Unassembled WGS sequence"/>
</dbReference>
<dbReference type="AlphaFoldDB" id="A0A834WS01"/>
<dbReference type="InterPro" id="IPR045880">
    <property type="entry name" value="ZCF37"/>
</dbReference>
<keyword evidence="4" id="KW-1185">Reference proteome</keyword>
<keyword evidence="2" id="KW-0472">Membrane</keyword>